<dbReference type="RefSeq" id="WP_265986231.1">
    <property type="nucleotide sequence ID" value="NZ_JAPHAV010000012.1"/>
</dbReference>
<gene>
    <name evidence="2" type="ORF">OPR82_17645</name>
</gene>
<dbReference type="Gene3D" id="3.10.129.10">
    <property type="entry name" value="Hotdog Thioesterase"/>
    <property type="match status" value="1"/>
</dbReference>
<feature type="domain" description="FAS1-like dehydratase" evidence="1">
    <location>
        <begin position="44"/>
        <end position="137"/>
    </location>
</feature>
<accession>A0ABT3QSQ3</accession>
<dbReference type="InterPro" id="IPR029069">
    <property type="entry name" value="HotDog_dom_sf"/>
</dbReference>
<dbReference type="Proteomes" id="UP001301216">
    <property type="component" value="Unassembled WGS sequence"/>
</dbReference>
<dbReference type="EMBL" id="JAPHAV010000012">
    <property type="protein sequence ID" value="MCX2698555.1"/>
    <property type="molecule type" value="Genomic_DNA"/>
</dbReference>
<organism evidence="2 3">
    <name type="scientific">Ochrobactrum chromiisoli</name>
    <dbReference type="NCBI Taxonomy" id="2993941"/>
    <lineage>
        <taxon>Bacteria</taxon>
        <taxon>Pseudomonadati</taxon>
        <taxon>Pseudomonadota</taxon>
        <taxon>Alphaproteobacteria</taxon>
        <taxon>Hyphomicrobiales</taxon>
        <taxon>Brucellaceae</taxon>
        <taxon>Brucella/Ochrobactrum group</taxon>
        <taxon>Ochrobactrum</taxon>
    </lineage>
</organism>
<dbReference type="InterPro" id="IPR052741">
    <property type="entry name" value="Mitochondrial_HTD2"/>
</dbReference>
<dbReference type="SUPFAM" id="SSF54637">
    <property type="entry name" value="Thioesterase/thiol ester dehydrase-isomerase"/>
    <property type="match status" value="1"/>
</dbReference>
<keyword evidence="3" id="KW-1185">Reference proteome</keyword>
<dbReference type="PANTHER" id="PTHR28152">
    <property type="entry name" value="HYDROXYACYL-THIOESTER DEHYDRATASE TYPE 2, MITOCHONDRIAL"/>
    <property type="match status" value="1"/>
</dbReference>
<dbReference type="InterPro" id="IPR039569">
    <property type="entry name" value="FAS1-like_DH_region"/>
</dbReference>
<dbReference type="Pfam" id="PF13452">
    <property type="entry name" value="FAS1_DH_region"/>
    <property type="match status" value="1"/>
</dbReference>
<dbReference type="PANTHER" id="PTHR28152:SF1">
    <property type="entry name" value="HYDROXYACYL-THIOESTER DEHYDRATASE TYPE 2, MITOCHONDRIAL"/>
    <property type="match status" value="1"/>
</dbReference>
<comment type="caution">
    <text evidence="2">The sequence shown here is derived from an EMBL/GenBank/DDBJ whole genome shotgun (WGS) entry which is preliminary data.</text>
</comment>
<evidence type="ECO:0000259" key="1">
    <source>
        <dbReference type="Pfam" id="PF13452"/>
    </source>
</evidence>
<evidence type="ECO:0000313" key="3">
    <source>
        <dbReference type="Proteomes" id="UP001301216"/>
    </source>
</evidence>
<name>A0ABT3QSQ3_9HYPH</name>
<evidence type="ECO:0000313" key="2">
    <source>
        <dbReference type="EMBL" id="MCX2698555.1"/>
    </source>
</evidence>
<protein>
    <submittedName>
        <fullName evidence="2">MaoC family dehydratase N-terminal domain-containing protein</fullName>
    </submittedName>
</protein>
<proteinExistence type="predicted"/>
<reference evidence="2 3" key="1">
    <citation type="submission" date="2022-11" db="EMBL/GenBank/DDBJ databases">
        <title>Brucella sp. YY2X, whole genome shotgun sequencing project.</title>
        <authorList>
            <person name="Yang Y."/>
        </authorList>
    </citation>
    <scope>NUCLEOTIDE SEQUENCE [LARGE SCALE GENOMIC DNA]</scope>
    <source>
        <strain evidence="2 3">YY2X</strain>
    </source>
</reference>
<sequence length="277" mass="30855">MAEFENWIGKNTIAVDLPTERLVASFRSTLKPYLFDADSDTIPLGFHWCLAPVIADLDSLGRDGHPAKGDFLPPVPLPRRMWAAGELAFLKPLCLNQTVQKRSAIENIEEKQGRTGRLCFVTLGHIISSLSGEAIREKQILVYRDDMNLERSSSAPTENHALNPIYQIEIDISPLMLFRYSALTFNGHRIHYDYPYARDVEHYPGLVIHGPLQATLLLNIAARFFGRSPQSFTFRGINPAAGVSSLLFRIVAQSGDKIDLEAATCEGTITMRASAAW</sequence>